<comment type="similarity">
    <text evidence="8">Belongs to the exbB/tolQ family.</text>
</comment>
<evidence type="ECO:0000256" key="2">
    <source>
        <dbReference type="ARBA" id="ARBA00022448"/>
    </source>
</evidence>
<dbReference type="AlphaFoldDB" id="A0A158DME9"/>
<dbReference type="InterPro" id="IPR002898">
    <property type="entry name" value="MotA_ExbB_proton_chnl"/>
</dbReference>
<feature type="transmembrane region" description="Helical" evidence="9">
    <location>
        <begin position="114"/>
        <end position="138"/>
    </location>
</feature>
<keyword evidence="3" id="KW-1003">Cell membrane</keyword>
<evidence type="ECO:0000256" key="5">
    <source>
        <dbReference type="ARBA" id="ARBA00022927"/>
    </source>
</evidence>
<dbReference type="InterPro" id="IPR050790">
    <property type="entry name" value="ExbB/TolQ_transport"/>
</dbReference>
<dbReference type="OrthoDB" id="4045at2"/>
<dbReference type="GO" id="GO:0017038">
    <property type="term" value="P:protein import"/>
    <property type="evidence" value="ECO:0007669"/>
    <property type="project" value="TreeGrafter"/>
</dbReference>
<keyword evidence="6 9" id="KW-1133">Transmembrane helix</keyword>
<dbReference type="Pfam" id="PF01618">
    <property type="entry name" value="MotA_ExbB"/>
    <property type="match status" value="1"/>
</dbReference>
<evidence type="ECO:0000313" key="12">
    <source>
        <dbReference type="Proteomes" id="UP000054870"/>
    </source>
</evidence>
<comment type="subcellular location">
    <subcellularLocation>
        <location evidence="1">Cell membrane</location>
        <topology evidence="1">Multi-pass membrane protein</topology>
    </subcellularLocation>
    <subcellularLocation>
        <location evidence="8">Membrane</location>
        <topology evidence="8">Multi-pass membrane protein</topology>
    </subcellularLocation>
</comment>
<evidence type="ECO:0000256" key="7">
    <source>
        <dbReference type="ARBA" id="ARBA00023136"/>
    </source>
</evidence>
<name>A0A158DME9_9BURK</name>
<keyword evidence="7 9" id="KW-0472">Membrane</keyword>
<sequence length="215" mass="23225">MNDWTNLADAVRLGGWVVYPLTLLAVVALAIMLDRAYAFWRFARVPGRITESLASAGQGDGDPFLSGFPGNLPQQHALNRLGRVLTDGRAPLWRVESKIEAIAAQIERDMSRGLWLLETIVTAAPLLGLLGTIVGMMHSFRLIGGDGLVNPAGVSGGVAQALVATALGLVIALVALFAFNYFSRRLDRLMDELESCANEWLGDLRLADEHRSGQS</sequence>
<evidence type="ECO:0000256" key="3">
    <source>
        <dbReference type="ARBA" id="ARBA00022475"/>
    </source>
</evidence>
<dbReference type="GO" id="GO:0005886">
    <property type="term" value="C:plasma membrane"/>
    <property type="evidence" value="ECO:0007669"/>
    <property type="project" value="UniProtKB-SubCell"/>
</dbReference>
<keyword evidence="5 8" id="KW-0653">Protein transport</keyword>
<reference evidence="11" key="1">
    <citation type="submission" date="2016-01" db="EMBL/GenBank/DDBJ databases">
        <authorList>
            <person name="Peeters C."/>
        </authorList>
    </citation>
    <scope>NUCLEOTIDE SEQUENCE [LARGE SCALE GENOMIC DNA]</scope>
    <source>
        <strain evidence="11">LMG 29318</strain>
    </source>
</reference>
<evidence type="ECO:0000256" key="6">
    <source>
        <dbReference type="ARBA" id="ARBA00022989"/>
    </source>
</evidence>
<keyword evidence="4 9" id="KW-0812">Transmembrane</keyword>
<dbReference type="PANTHER" id="PTHR30625">
    <property type="entry name" value="PROTEIN TOLQ"/>
    <property type="match status" value="1"/>
</dbReference>
<evidence type="ECO:0000256" key="1">
    <source>
        <dbReference type="ARBA" id="ARBA00004651"/>
    </source>
</evidence>
<dbReference type="Proteomes" id="UP000054870">
    <property type="component" value="Unassembled WGS sequence"/>
</dbReference>
<feature type="transmembrane region" description="Helical" evidence="9">
    <location>
        <begin position="13"/>
        <end position="33"/>
    </location>
</feature>
<gene>
    <name evidence="11" type="ORF">AWB75_06955</name>
</gene>
<keyword evidence="2 8" id="KW-0813">Transport</keyword>
<evidence type="ECO:0000256" key="8">
    <source>
        <dbReference type="RuleBase" id="RU004057"/>
    </source>
</evidence>
<dbReference type="EMBL" id="FCOF02000082">
    <property type="protein sequence ID" value="SAK95821.1"/>
    <property type="molecule type" value="Genomic_DNA"/>
</dbReference>
<evidence type="ECO:0000256" key="9">
    <source>
        <dbReference type="SAM" id="Phobius"/>
    </source>
</evidence>
<keyword evidence="12" id="KW-1185">Reference proteome</keyword>
<protein>
    <submittedName>
        <fullName evidence="11">MotA/TolQ/ExbB proton channel</fullName>
    </submittedName>
</protein>
<comment type="caution">
    <text evidence="11">The sequence shown here is derived from an EMBL/GenBank/DDBJ whole genome shotgun (WGS) entry which is preliminary data.</text>
</comment>
<dbReference type="PANTHER" id="PTHR30625:SF15">
    <property type="entry name" value="BIOPOLYMER TRANSPORT PROTEIN EXBB"/>
    <property type="match status" value="1"/>
</dbReference>
<evidence type="ECO:0000256" key="4">
    <source>
        <dbReference type="ARBA" id="ARBA00022692"/>
    </source>
</evidence>
<organism evidence="11 12">
    <name type="scientific">Caballeronia catudaia</name>
    <dbReference type="NCBI Taxonomy" id="1777136"/>
    <lineage>
        <taxon>Bacteria</taxon>
        <taxon>Pseudomonadati</taxon>
        <taxon>Pseudomonadota</taxon>
        <taxon>Betaproteobacteria</taxon>
        <taxon>Burkholderiales</taxon>
        <taxon>Burkholderiaceae</taxon>
        <taxon>Caballeronia</taxon>
    </lineage>
</organism>
<feature type="domain" description="MotA/TolQ/ExbB proton channel" evidence="10">
    <location>
        <begin position="90"/>
        <end position="194"/>
    </location>
</feature>
<evidence type="ECO:0000313" key="11">
    <source>
        <dbReference type="EMBL" id="SAK95821.1"/>
    </source>
</evidence>
<accession>A0A158DME9</accession>
<dbReference type="RefSeq" id="WP_061128539.1">
    <property type="nucleotide sequence ID" value="NZ_FCOF02000082.1"/>
</dbReference>
<feature type="transmembrane region" description="Helical" evidence="9">
    <location>
        <begin position="158"/>
        <end position="182"/>
    </location>
</feature>
<proteinExistence type="inferred from homology"/>
<evidence type="ECO:0000259" key="10">
    <source>
        <dbReference type="Pfam" id="PF01618"/>
    </source>
</evidence>